<dbReference type="Proteomes" id="UP000003789">
    <property type="component" value="Unassembled WGS sequence"/>
</dbReference>
<dbReference type="AlphaFoldDB" id="Q1Z7I8"/>
<sequence length="290" mass="33999">MTTHKQCSKCKARKPVNEFHKNGKDNHNKTRHRARCKQCEAKRDKEKYQKKVAKRITSGEHVKISCKTVAEKQQSNFTLPCRKRGAWIKHCMEGKHPAYKHGYCKHPLYGTWLNMIQRCHNPDNPSYEYYGERGITVCLRWRESFEAFVKDMGEKPKESWSLDRVDNDKGYTPQNTRWASPKHQATNNRAQRYIDYKGERWRLCDLAEYAGLNPTTLSSRIDKMGLSVEDAMSKKLNTHTRSRNIYKQKAEELGIHEATLRYRVSKYGWHIALTADFCRGRKAQLEDKAA</sequence>
<organism evidence="1 2">
    <name type="scientific">Photobacterium profundum 3TCK</name>
    <dbReference type="NCBI Taxonomy" id="314280"/>
    <lineage>
        <taxon>Bacteria</taxon>
        <taxon>Pseudomonadati</taxon>
        <taxon>Pseudomonadota</taxon>
        <taxon>Gammaproteobacteria</taxon>
        <taxon>Vibrionales</taxon>
        <taxon>Vibrionaceae</taxon>
        <taxon>Photobacterium</taxon>
    </lineage>
</organism>
<comment type="caution">
    <text evidence="1">The sequence shown here is derived from an EMBL/GenBank/DDBJ whole genome shotgun (WGS) entry which is preliminary data.</text>
</comment>
<gene>
    <name evidence="1" type="ORF">P3TCK_14980</name>
</gene>
<dbReference type="RefSeq" id="WP_006230890.1">
    <property type="nucleotide sequence ID" value="NZ_CH724135.1"/>
</dbReference>
<dbReference type="OrthoDB" id="552713at2"/>
<evidence type="ECO:0000313" key="2">
    <source>
        <dbReference type="Proteomes" id="UP000003789"/>
    </source>
</evidence>
<reference evidence="1 2" key="1">
    <citation type="submission" date="2006-03" db="EMBL/GenBank/DDBJ databases">
        <authorList>
            <person name="Bartlett D.H."/>
            <person name="Valle G."/>
            <person name="Lauro F.M."/>
            <person name="Vezzi A."/>
            <person name="Simonato F."/>
            <person name="Eloe E."/>
            <person name="Vitulo N."/>
            <person name="Stratton T.K."/>
            <person name="D'angelo M."/>
            <person name="Ferriera S."/>
            <person name="Johnson J."/>
            <person name="Kravitz S."/>
            <person name="Beeson K."/>
            <person name="Sutton G."/>
            <person name="Rogers Y."/>
            <person name="Friedman R."/>
            <person name="Frazier M."/>
            <person name="Venter J.C."/>
        </authorList>
    </citation>
    <scope>NUCLEOTIDE SEQUENCE [LARGE SCALE GENOMIC DNA]</scope>
    <source>
        <strain evidence="1 2">3TCK</strain>
    </source>
</reference>
<evidence type="ECO:0008006" key="3">
    <source>
        <dbReference type="Google" id="ProtNLM"/>
    </source>
</evidence>
<name>Q1Z7I8_9GAMM</name>
<dbReference type="EMBL" id="AAPH01000004">
    <property type="protein sequence ID" value="EAS44471.1"/>
    <property type="molecule type" value="Genomic_DNA"/>
</dbReference>
<accession>Q1Z7I8</accession>
<evidence type="ECO:0000313" key="1">
    <source>
        <dbReference type="EMBL" id="EAS44471.1"/>
    </source>
</evidence>
<proteinExistence type="predicted"/>
<dbReference type="HOGENOM" id="CLU_959265_0_0_6"/>
<protein>
    <recommendedName>
        <fullName evidence="3">Phage protein</fullName>
    </recommendedName>
</protein>